<dbReference type="Proteomes" id="UP000800082">
    <property type="component" value="Unassembled WGS sequence"/>
</dbReference>
<evidence type="ECO:0000256" key="3">
    <source>
        <dbReference type="SAM" id="MobiDB-lite"/>
    </source>
</evidence>
<keyword evidence="2" id="KW-0732">Signal</keyword>
<sequence>MKLHKIVLASYAACASGAKLVSRQGTCSTDNCFRAVWGTDRGPDAPLSALRDCMSHLTTTIATYTYSVATITIVARTTATAVVSCSTTLPSKSSSTASSLPGFSFSTPSPTPAEIAGKLKVRQNEVLSTSTTTIIGPIPTYAGEPCSNSDVFYASACSCKNLTSSIINVNGPRTTLTSTDTLTLTSTVTSTASCSLLTVITLSHSSSTMVTTVTLTPSTGTGTGTGTVSSQSSSSATSSSSETFNTTITSSSTLSSATTTTFYNTTLTSPTTPTPTCATPGWILCNSTCLNPASDKANCGSCGNKCGDGLVCFNGVCARRPLDPPCDTNCTFRRECNQGLSRVSCSCARDSDGFGICFDANMYQCLSDTPKCKATTGCRLGEICVKSICAASSSCSNTTVPEAEQDGICVTSLGCGRQGPTDFGALVRIREHQQRKRMVGEFNW</sequence>
<dbReference type="Pfam" id="PF04885">
    <property type="entry name" value="Stig1"/>
    <property type="match status" value="1"/>
</dbReference>
<dbReference type="OrthoDB" id="5596743at2759"/>
<dbReference type="EMBL" id="ML978964">
    <property type="protein sequence ID" value="KAF1930046.1"/>
    <property type="molecule type" value="Genomic_DNA"/>
</dbReference>
<organism evidence="4 5">
    <name type="scientific">Didymella exigua CBS 183.55</name>
    <dbReference type="NCBI Taxonomy" id="1150837"/>
    <lineage>
        <taxon>Eukaryota</taxon>
        <taxon>Fungi</taxon>
        <taxon>Dikarya</taxon>
        <taxon>Ascomycota</taxon>
        <taxon>Pezizomycotina</taxon>
        <taxon>Dothideomycetes</taxon>
        <taxon>Pleosporomycetidae</taxon>
        <taxon>Pleosporales</taxon>
        <taxon>Pleosporineae</taxon>
        <taxon>Didymellaceae</taxon>
        <taxon>Didymella</taxon>
    </lineage>
</organism>
<evidence type="ECO:0000313" key="4">
    <source>
        <dbReference type="EMBL" id="KAF1930046.1"/>
    </source>
</evidence>
<protein>
    <submittedName>
        <fullName evidence="4">Uncharacterized protein</fullName>
    </submittedName>
</protein>
<evidence type="ECO:0000256" key="2">
    <source>
        <dbReference type="ARBA" id="ARBA00022729"/>
    </source>
</evidence>
<name>A0A6A5RUR7_9PLEO</name>
<gene>
    <name evidence="4" type="ORF">M421DRAFT_91243</name>
</gene>
<evidence type="ECO:0000256" key="1">
    <source>
        <dbReference type="ARBA" id="ARBA00006010"/>
    </source>
</evidence>
<proteinExistence type="inferred from homology"/>
<dbReference type="GeneID" id="54355592"/>
<accession>A0A6A5RUR7</accession>
<dbReference type="InterPro" id="IPR006969">
    <property type="entry name" value="Stig-like"/>
</dbReference>
<evidence type="ECO:0000313" key="5">
    <source>
        <dbReference type="Proteomes" id="UP000800082"/>
    </source>
</evidence>
<dbReference type="RefSeq" id="XP_033450294.1">
    <property type="nucleotide sequence ID" value="XM_033597925.1"/>
</dbReference>
<reference evidence="4" key="1">
    <citation type="journal article" date="2020" name="Stud. Mycol.">
        <title>101 Dothideomycetes genomes: a test case for predicting lifestyles and emergence of pathogens.</title>
        <authorList>
            <person name="Haridas S."/>
            <person name="Albert R."/>
            <person name="Binder M."/>
            <person name="Bloem J."/>
            <person name="Labutti K."/>
            <person name="Salamov A."/>
            <person name="Andreopoulos B."/>
            <person name="Baker S."/>
            <person name="Barry K."/>
            <person name="Bills G."/>
            <person name="Bluhm B."/>
            <person name="Cannon C."/>
            <person name="Castanera R."/>
            <person name="Culley D."/>
            <person name="Daum C."/>
            <person name="Ezra D."/>
            <person name="Gonzalez J."/>
            <person name="Henrissat B."/>
            <person name="Kuo A."/>
            <person name="Liang C."/>
            <person name="Lipzen A."/>
            <person name="Lutzoni F."/>
            <person name="Magnuson J."/>
            <person name="Mondo S."/>
            <person name="Nolan M."/>
            <person name="Ohm R."/>
            <person name="Pangilinan J."/>
            <person name="Park H.-J."/>
            <person name="Ramirez L."/>
            <person name="Alfaro M."/>
            <person name="Sun H."/>
            <person name="Tritt A."/>
            <person name="Yoshinaga Y."/>
            <person name="Zwiers L.-H."/>
            <person name="Turgeon B."/>
            <person name="Goodwin S."/>
            <person name="Spatafora J."/>
            <person name="Crous P."/>
            <person name="Grigoriev I."/>
        </authorList>
    </citation>
    <scope>NUCLEOTIDE SEQUENCE</scope>
    <source>
        <strain evidence="4">CBS 183.55</strain>
    </source>
</reference>
<dbReference type="AlphaFoldDB" id="A0A6A5RUR7"/>
<feature type="region of interest" description="Disordered" evidence="3">
    <location>
        <begin position="215"/>
        <end position="242"/>
    </location>
</feature>
<comment type="similarity">
    <text evidence="1">Belongs to the STIG1 family.</text>
</comment>
<keyword evidence="5" id="KW-1185">Reference proteome</keyword>